<evidence type="ECO:0000256" key="3">
    <source>
        <dbReference type="ARBA" id="ARBA00022793"/>
    </source>
</evidence>
<dbReference type="PANTHER" id="PTHR43375">
    <property type="entry name" value="OROTIDINE 5'-PHOSPHATE DECARBOXYLASE"/>
    <property type="match status" value="1"/>
</dbReference>
<keyword evidence="3" id="KW-0210">Decarboxylase</keyword>
<gene>
    <name evidence="9" type="primary">pyrF</name>
    <name evidence="9" type="ORF">JMN37_01400</name>
</gene>
<evidence type="ECO:0000259" key="8">
    <source>
        <dbReference type="SMART" id="SM00934"/>
    </source>
</evidence>
<protein>
    <recommendedName>
        <fullName evidence="7">Orotidine-5'-phosphate decarboxylase</fullName>
        <ecNumber evidence="7">4.1.1.23</ecNumber>
    </recommendedName>
</protein>
<keyword evidence="4" id="KW-0665">Pyrimidine biosynthesis</keyword>
<dbReference type="AlphaFoldDB" id="A0AAW5HT96"/>
<accession>A0AAW5HT96</accession>
<evidence type="ECO:0000313" key="9">
    <source>
        <dbReference type="EMBL" id="MCO6393643.1"/>
    </source>
</evidence>
<keyword evidence="10" id="KW-1185">Reference proteome</keyword>
<dbReference type="PROSITE" id="PS00156">
    <property type="entry name" value="OMPDECASE"/>
    <property type="match status" value="1"/>
</dbReference>
<reference evidence="9 10" key="1">
    <citation type="submission" date="2021-01" db="EMBL/GenBank/DDBJ databases">
        <title>Identification and Characterization of Corynebacterium sp.</title>
        <authorList>
            <person name="Luo Q."/>
            <person name="Qu P."/>
            <person name="Chen Q."/>
        </authorList>
    </citation>
    <scope>NUCLEOTIDE SEQUENCE [LARGE SCALE GENOMIC DNA]</scope>
    <source>
        <strain evidence="9 10">MC-18</strain>
    </source>
</reference>
<feature type="domain" description="Orotidine 5'-phosphate decarboxylase" evidence="8">
    <location>
        <begin position="16"/>
        <end position="258"/>
    </location>
</feature>
<dbReference type="GO" id="GO:0004590">
    <property type="term" value="F:orotidine-5'-phosphate decarboxylase activity"/>
    <property type="evidence" value="ECO:0007669"/>
    <property type="project" value="UniProtKB-UniRule"/>
</dbReference>
<evidence type="ECO:0000256" key="1">
    <source>
        <dbReference type="ARBA" id="ARBA00004861"/>
    </source>
</evidence>
<evidence type="ECO:0000313" key="10">
    <source>
        <dbReference type="Proteomes" id="UP001205920"/>
    </source>
</evidence>
<comment type="caution">
    <text evidence="9">The sequence shown here is derived from an EMBL/GenBank/DDBJ whole genome shotgun (WGS) entry which is preliminary data.</text>
</comment>
<dbReference type="EMBL" id="JAEUWV010000001">
    <property type="protein sequence ID" value="MCO6393643.1"/>
    <property type="molecule type" value="Genomic_DNA"/>
</dbReference>
<evidence type="ECO:0000256" key="5">
    <source>
        <dbReference type="ARBA" id="ARBA00023239"/>
    </source>
</evidence>
<dbReference type="InterPro" id="IPR011060">
    <property type="entry name" value="RibuloseP-bd_barrel"/>
</dbReference>
<dbReference type="NCBIfam" id="TIGR02127">
    <property type="entry name" value="pyrF_sub2"/>
    <property type="match status" value="1"/>
</dbReference>
<dbReference type="Pfam" id="PF00215">
    <property type="entry name" value="OMPdecase"/>
    <property type="match status" value="1"/>
</dbReference>
<dbReference type="RefSeq" id="WP_070477054.1">
    <property type="nucleotide sequence ID" value="NZ_JAEUWV010000001.1"/>
</dbReference>
<keyword evidence="5 9" id="KW-0456">Lyase</keyword>
<dbReference type="EC" id="4.1.1.23" evidence="7"/>
<comment type="pathway">
    <text evidence="1">Pyrimidine metabolism; UMP biosynthesis via de novo pathway; UMP from orotate: step 2/2.</text>
</comment>
<dbReference type="GO" id="GO:0006207">
    <property type="term" value="P:'de novo' pyrimidine nucleobase biosynthetic process"/>
    <property type="evidence" value="ECO:0007669"/>
    <property type="project" value="InterPro"/>
</dbReference>
<dbReference type="InterPro" id="IPR011995">
    <property type="entry name" value="OMPdecase_type-2"/>
</dbReference>
<comment type="catalytic activity">
    <reaction evidence="6">
        <text>orotidine 5'-phosphate + H(+) = UMP + CO2</text>
        <dbReference type="Rhea" id="RHEA:11596"/>
        <dbReference type="ChEBI" id="CHEBI:15378"/>
        <dbReference type="ChEBI" id="CHEBI:16526"/>
        <dbReference type="ChEBI" id="CHEBI:57538"/>
        <dbReference type="ChEBI" id="CHEBI:57865"/>
        <dbReference type="EC" id="4.1.1.23"/>
    </reaction>
</comment>
<comment type="similarity">
    <text evidence="2">Belongs to the OMP decarboxylase family. Type 2 subfamily.</text>
</comment>
<evidence type="ECO:0000256" key="7">
    <source>
        <dbReference type="NCBIfam" id="TIGR02127"/>
    </source>
</evidence>
<organism evidence="9 10">
    <name type="scientific">Corynebacterium lipophilum</name>
    <dbReference type="NCBI Taxonomy" id="2804918"/>
    <lineage>
        <taxon>Bacteria</taxon>
        <taxon>Bacillati</taxon>
        <taxon>Actinomycetota</taxon>
        <taxon>Actinomycetes</taxon>
        <taxon>Mycobacteriales</taxon>
        <taxon>Corynebacteriaceae</taxon>
        <taxon>Corynebacterium</taxon>
    </lineage>
</organism>
<dbReference type="InterPro" id="IPR018089">
    <property type="entry name" value="OMPdecase_AS"/>
</dbReference>
<sequence length="266" mass="28513">MSFALDLHSAAREHGQLCVGIDPHAQILEQWGLPDTVDGLAAFSDACVEAFAGHAAVVKPQVAFYERFGSAGFRVLERLIQRFRESRTLVIADAKRGDIGSTMQGYADAWLRPGSPLEVDALTLTPFLGVGSLAPAINTAFEYGKGVFVMAANSNPEAQEFQSQQIDGVTIAQQMVDACEALNSTHRSDVGIVVGATLSYALDLSRFTGPVLMPGVGAQGASFNDVREIAGKRVGQFYPNMSRGILTAGPDPDELRKRAVDQANWQ</sequence>
<dbReference type="InterPro" id="IPR013785">
    <property type="entry name" value="Aldolase_TIM"/>
</dbReference>
<dbReference type="PANTHER" id="PTHR43375:SF1">
    <property type="entry name" value="OROTIDINE 5'-PHOSPHATE DECARBOXYLASE"/>
    <property type="match status" value="1"/>
</dbReference>
<dbReference type="Gene3D" id="3.20.20.70">
    <property type="entry name" value="Aldolase class I"/>
    <property type="match status" value="1"/>
</dbReference>
<evidence type="ECO:0000256" key="2">
    <source>
        <dbReference type="ARBA" id="ARBA00008847"/>
    </source>
</evidence>
<dbReference type="SMART" id="SM00934">
    <property type="entry name" value="OMPdecase"/>
    <property type="match status" value="1"/>
</dbReference>
<evidence type="ECO:0000256" key="6">
    <source>
        <dbReference type="ARBA" id="ARBA00049157"/>
    </source>
</evidence>
<evidence type="ECO:0000256" key="4">
    <source>
        <dbReference type="ARBA" id="ARBA00022975"/>
    </source>
</evidence>
<dbReference type="CDD" id="cd04725">
    <property type="entry name" value="OMP_decarboxylase_like"/>
    <property type="match status" value="1"/>
</dbReference>
<dbReference type="SUPFAM" id="SSF51366">
    <property type="entry name" value="Ribulose-phoshate binding barrel"/>
    <property type="match status" value="1"/>
</dbReference>
<dbReference type="Proteomes" id="UP001205920">
    <property type="component" value="Unassembled WGS sequence"/>
</dbReference>
<name>A0AAW5HT96_9CORY</name>
<dbReference type="InterPro" id="IPR001754">
    <property type="entry name" value="OMPdeCOase_dom"/>
</dbReference>
<dbReference type="GO" id="GO:0009220">
    <property type="term" value="P:pyrimidine ribonucleotide biosynthetic process"/>
    <property type="evidence" value="ECO:0007669"/>
    <property type="project" value="UniProtKB-UniRule"/>
</dbReference>
<proteinExistence type="inferred from homology"/>